<proteinExistence type="predicted"/>
<protein>
    <submittedName>
        <fullName evidence="1">Uncharacterized protein</fullName>
    </submittedName>
</protein>
<evidence type="ECO:0000313" key="1">
    <source>
        <dbReference type="EMBL" id="KAK5966555.1"/>
    </source>
</evidence>
<evidence type="ECO:0000313" key="2">
    <source>
        <dbReference type="Proteomes" id="UP001331761"/>
    </source>
</evidence>
<reference evidence="1 2" key="1">
    <citation type="submission" date="2019-10" db="EMBL/GenBank/DDBJ databases">
        <title>Assembly and Annotation for the nematode Trichostrongylus colubriformis.</title>
        <authorList>
            <person name="Martin J."/>
        </authorList>
    </citation>
    <scope>NUCLEOTIDE SEQUENCE [LARGE SCALE GENOMIC DNA]</scope>
    <source>
        <strain evidence="1">G859</strain>
        <tissue evidence="1">Whole worm</tissue>
    </source>
</reference>
<feature type="non-terminal residue" evidence="1">
    <location>
        <position position="1"/>
    </location>
</feature>
<sequence>HSHPISWKYRHFQATLVWSAMIFVKKRNLRVLKIILHLTLIRQGKEFRALLTRSPLLLYALMIFLQLSTRAHHLRSRHLHRM</sequence>
<name>A0AAN8ETJ0_TRICO</name>
<comment type="caution">
    <text evidence="1">The sequence shown here is derived from an EMBL/GenBank/DDBJ whole genome shotgun (WGS) entry which is preliminary data.</text>
</comment>
<gene>
    <name evidence="1" type="ORF">GCK32_012047</name>
</gene>
<dbReference type="EMBL" id="WIXE01023398">
    <property type="protein sequence ID" value="KAK5966555.1"/>
    <property type="molecule type" value="Genomic_DNA"/>
</dbReference>
<organism evidence="1 2">
    <name type="scientific">Trichostrongylus colubriformis</name>
    <name type="common">Black scour worm</name>
    <dbReference type="NCBI Taxonomy" id="6319"/>
    <lineage>
        <taxon>Eukaryota</taxon>
        <taxon>Metazoa</taxon>
        <taxon>Ecdysozoa</taxon>
        <taxon>Nematoda</taxon>
        <taxon>Chromadorea</taxon>
        <taxon>Rhabditida</taxon>
        <taxon>Rhabditina</taxon>
        <taxon>Rhabditomorpha</taxon>
        <taxon>Strongyloidea</taxon>
        <taxon>Trichostrongylidae</taxon>
        <taxon>Trichostrongylus</taxon>
    </lineage>
</organism>
<dbReference type="Proteomes" id="UP001331761">
    <property type="component" value="Unassembled WGS sequence"/>
</dbReference>
<dbReference type="AlphaFoldDB" id="A0AAN8ETJ0"/>
<accession>A0AAN8ETJ0</accession>
<keyword evidence="2" id="KW-1185">Reference proteome</keyword>